<feature type="domain" description="Pyridoxamine kinase/Phosphomethylpyrimidine kinase" evidence="2">
    <location>
        <begin position="176"/>
        <end position="226"/>
    </location>
</feature>
<dbReference type="Pfam" id="PF03070">
    <property type="entry name" value="TENA_THI-4"/>
    <property type="match status" value="1"/>
</dbReference>
<dbReference type="InterPro" id="IPR004305">
    <property type="entry name" value="Thiaminase-2/PQQC"/>
</dbReference>
<dbReference type="InterPro" id="IPR029056">
    <property type="entry name" value="Ribokinase-like"/>
</dbReference>
<dbReference type="SUPFAM" id="SSF53613">
    <property type="entry name" value="Ribokinase-like"/>
    <property type="match status" value="1"/>
</dbReference>
<dbReference type="Gene3D" id="1.20.910.10">
    <property type="entry name" value="Heme oxygenase-like"/>
    <property type="match status" value="1"/>
</dbReference>
<feature type="domain" description="Thiaminase-2/PQQC" evidence="1">
    <location>
        <begin position="250"/>
        <end position="454"/>
    </location>
</feature>
<dbReference type="GO" id="GO:0009228">
    <property type="term" value="P:thiamine biosynthetic process"/>
    <property type="evidence" value="ECO:0007669"/>
    <property type="project" value="InterPro"/>
</dbReference>
<organism evidence="3 4">
    <name type="scientific">Ophiocordyceps camponoti-floridani</name>
    <dbReference type="NCBI Taxonomy" id="2030778"/>
    <lineage>
        <taxon>Eukaryota</taxon>
        <taxon>Fungi</taxon>
        <taxon>Dikarya</taxon>
        <taxon>Ascomycota</taxon>
        <taxon>Pezizomycotina</taxon>
        <taxon>Sordariomycetes</taxon>
        <taxon>Hypocreomycetidae</taxon>
        <taxon>Hypocreales</taxon>
        <taxon>Ophiocordycipitaceae</taxon>
        <taxon>Ophiocordyceps</taxon>
    </lineage>
</organism>
<evidence type="ECO:0000259" key="1">
    <source>
        <dbReference type="Pfam" id="PF03070"/>
    </source>
</evidence>
<dbReference type="Gene3D" id="3.40.1190.20">
    <property type="match status" value="2"/>
</dbReference>
<dbReference type="PANTHER" id="PTHR20858:SF17">
    <property type="entry name" value="HYDROXYMETHYLPYRIMIDINE_PHOSPHOMETHYLPYRIMIDINE KINASE THI20-RELATED"/>
    <property type="match status" value="1"/>
</dbReference>
<dbReference type="GO" id="GO:0005829">
    <property type="term" value="C:cytosol"/>
    <property type="evidence" value="ECO:0007669"/>
    <property type="project" value="TreeGrafter"/>
</dbReference>
<evidence type="ECO:0000259" key="2">
    <source>
        <dbReference type="Pfam" id="PF08543"/>
    </source>
</evidence>
<dbReference type="InterPro" id="IPR004399">
    <property type="entry name" value="HMP/HMP-P_kinase_dom"/>
</dbReference>
<gene>
    <name evidence="3" type="ORF">GQ602_001748</name>
</gene>
<dbReference type="GO" id="GO:0008972">
    <property type="term" value="F:phosphomethylpyrimidine kinase activity"/>
    <property type="evidence" value="ECO:0007669"/>
    <property type="project" value="InterPro"/>
</dbReference>
<dbReference type="CDD" id="cd01169">
    <property type="entry name" value="HMPP_kinase"/>
    <property type="match status" value="1"/>
</dbReference>
<keyword evidence="3" id="KW-0418">Kinase</keyword>
<sequence length="461" mass="49411">MAPDRVLLVAGSDCSGGAGLEAGQKVLAAHTCYAMTATTALTVQDTTGVDGIHVVPAEFVERQMEACLIDVGADVVVTGMLAAADTVEAVARQLVKHAVPLIVIDPVIVSTSGARLLPDEAVSSLINHLLPLGTIVTPNLPEAQLLVGDSNLDTIRSVADIEALGRRIQGLGPDVSTHGTGCSLAAAISSGLAKGSAVPDAVRAACRYVEVAIRKAPGLGRGHGPLGHFHSTYCLPFSPGYFVEYLLARPDVKPLWHSFIHHPFVLALGDGSLPLESFKGYIVQDYLFLIHFSRAYALAAYKANNMADIESAIQTTTNILHETKLHVQYCASFGISLSEMKATPEHQACTAYTRFVLDLGNAQDRLALNASLAPCIMGYAAAARMLSARKETRREGNPYWEWIRNYDGEDSRRAAGRCAGLLEDEMLLQSPARIEELVGIFLHAIKMEMGFWEMFPSCLSG</sequence>
<dbReference type="GO" id="GO:0008902">
    <property type="term" value="F:hydroxymethylpyrimidine kinase activity"/>
    <property type="evidence" value="ECO:0007669"/>
    <property type="project" value="TreeGrafter"/>
</dbReference>
<dbReference type="InterPro" id="IPR013749">
    <property type="entry name" value="PM/HMP-P_kinase-1"/>
</dbReference>
<comment type="caution">
    <text evidence="3">The sequence shown here is derived from an EMBL/GenBank/DDBJ whole genome shotgun (WGS) entry which is preliminary data.</text>
</comment>
<accession>A0A8H4VEZ1</accession>
<dbReference type="PANTHER" id="PTHR20858">
    <property type="entry name" value="PHOSPHOMETHYLPYRIMIDINE KINASE"/>
    <property type="match status" value="1"/>
</dbReference>
<dbReference type="OrthoDB" id="10028886at2759"/>
<dbReference type="EMBL" id="JAACLJ010000002">
    <property type="protein sequence ID" value="KAF4591449.1"/>
    <property type="molecule type" value="Genomic_DNA"/>
</dbReference>
<evidence type="ECO:0000313" key="3">
    <source>
        <dbReference type="EMBL" id="KAF4591449.1"/>
    </source>
</evidence>
<dbReference type="AlphaFoldDB" id="A0A8H4VEZ1"/>
<evidence type="ECO:0000313" key="4">
    <source>
        <dbReference type="Proteomes" id="UP000562929"/>
    </source>
</evidence>
<feature type="domain" description="Pyridoxamine kinase/Phosphomethylpyrimidine kinase" evidence="2">
    <location>
        <begin position="13"/>
        <end position="172"/>
    </location>
</feature>
<dbReference type="FunFam" id="1.20.910.10:FF:000003">
    <property type="entry name" value="Hydroxymethylpyrimidine/phosphomethylpyrimidine kinase THI20"/>
    <property type="match status" value="1"/>
</dbReference>
<dbReference type="SUPFAM" id="SSF48613">
    <property type="entry name" value="Heme oxygenase-like"/>
    <property type="match status" value="1"/>
</dbReference>
<dbReference type="Proteomes" id="UP000562929">
    <property type="component" value="Unassembled WGS sequence"/>
</dbReference>
<keyword evidence="4" id="KW-1185">Reference proteome</keyword>
<protein>
    <submittedName>
        <fullName evidence="3">Putative hydroxymethylpyrimidine/phosphomethylpyrimidine kinase 2</fullName>
    </submittedName>
</protein>
<name>A0A8H4VEZ1_9HYPO</name>
<reference evidence="3 4" key="1">
    <citation type="journal article" date="2020" name="G3 (Bethesda)">
        <title>Genetic Underpinnings of Host Manipulation by Ophiocordyceps as Revealed by Comparative Transcriptomics.</title>
        <authorList>
            <person name="Will I."/>
            <person name="Das B."/>
            <person name="Trinh T."/>
            <person name="Brachmann A."/>
            <person name="Ohm R.A."/>
            <person name="de Bekker C."/>
        </authorList>
    </citation>
    <scope>NUCLEOTIDE SEQUENCE [LARGE SCALE GENOMIC DNA]</scope>
    <source>
        <strain evidence="3 4">EC05</strain>
    </source>
</reference>
<keyword evidence="3" id="KW-0808">Transferase</keyword>
<dbReference type="InterPro" id="IPR016084">
    <property type="entry name" value="Haem_Oase-like_multi-hlx"/>
</dbReference>
<dbReference type="Pfam" id="PF08543">
    <property type="entry name" value="Phos_pyr_kin"/>
    <property type="match status" value="2"/>
</dbReference>
<dbReference type="CDD" id="cd19367">
    <property type="entry name" value="TenA_C_ScTHI20-like"/>
    <property type="match status" value="1"/>
</dbReference>
<proteinExistence type="predicted"/>